<protein>
    <submittedName>
        <fullName evidence="1">Uncharacterized protein</fullName>
    </submittedName>
</protein>
<comment type="caution">
    <text evidence="1">The sequence shown here is derived from an EMBL/GenBank/DDBJ whole genome shotgun (WGS) entry which is preliminary data.</text>
</comment>
<evidence type="ECO:0000313" key="1">
    <source>
        <dbReference type="EMBL" id="KRX12185.1"/>
    </source>
</evidence>
<name>A0A0V0RCI1_9BILA</name>
<evidence type="ECO:0000313" key="2">
    <source>
        <dbReference type="Proteomes" id="UP000054630"/>
    </source>
</evidence>
<organism evidence="1 2">
    <name type="scientific">Trichinella nelsoni</name>
    <dbReference type="NCBI Taxonomy" id="6336"/>
    <lineage>
        <taxon>Eukaryota</taxon>
        <taxon>Metazoa</taxon>
        <taxon>Ecdysozoa</taxon>
        <taxon>Nematoda</taxon>
        <taxon>Enoplea</taxon>
        <taxon>Dorylaimia</taxon>
        <taxon>Trichinellida</taxon>
        <taxon>Trichinellidae</taxon>
        <taxon>Trichinella</taxon>
    </lineage>
</organism>
<dbReference type="AlphaFoldDB" id="A0A0V0RCI1"/>
<proteinExistence type="predicted"/>
<dbReference type="EMBL" id="JYDL01000670">
    <property type="protein sequence ID" value="KRX12185.1"/>
    <property type="molecule type" value="Genomic_DNA"/>
</dbReference>
<gene>
    <name evidence="1" type="ORF">T07_1773</name>
</gene>
<reference evidence="1 2" key="1">
    <citation type="submission" date="2015-01" db="EMBL/GenBank/DDBJ databases">
        <title>Evolution of Trichinella species and genotypes.</title>
        <authorList>
            <person name="Korhonen P.K."/>
            <person name="Edoardo P."/>
            <person name="Giuseppe L.R."/>
            <person name="Gasser R.B."/>
        </authorList>
    </citation>
    <scope>NUCLEOTIDE SEQUENCE [LARGE SCALE GENOMIC DNA]</scope>
    <source>
        <strain evidence="1">ISS37</strain>
    </source>
</reference>
<keyword evidence="2" id="KW-1185">Reference proteome</keyword>
<dbReference type="OrthoDB" id="5941184at2759"/>
<sequence length="35" mass="4139">MNLLFRVAILFIFELSMKMEKKHAIHLSFQLTSSN</sequence>
<dbReference type="Proteomes" id="UP000054630">
    <property type="component" value="Unassembled WGS sequence"/>
</dbReference>
<accession>A0A0V0RCI1</accession>